<comment type="caution">
    <text evidence="2">The sequence shown here is derived from an EMBL/GenBank/DDBJ whole genome shotgun (WGS) entry which is preliminary data.</text>
</comment>
<gene>
    <name evidence="2" type="ORF">LX13_002986</name>
</gene>
<dbReference type="PANTHER" id="PTHR33434">
    <property type="entry name" value="DEGV DOMAIN-CONTAINING PROTEIN DR_1986-RELATED"/>
    <property type="match status" value="1"/>
</dbReference>
<dbReference type="Pfam" id="PF02645">
    <property type="entry name" value="DegV"/>
    <property type="match status" value="1"/>
</dbReference>
<dbReference type="Gene3D" id="3.30.1180.10">
    <property type="match status" value="1"/>
</dbReference>
<dbReference type="InterPro" id="IPR050270">
    <property type="entry name" value="DegV_domain_contain"/>
</dbReference>
<evidence type="ECO:0000313" key="3">
    <source>
        <dbReference type="Proteomes" id="UP001206895"/>
    </source>
</evidence>
<dbReference type="RefSeq" id="WP_253662124.1">
    <property type="nucleotide sequence ID" value="NZ_BAAAJQ010000001.1"/>
</dbReference>
<dbReference type="Proteomes" id="UP001206895">
    <property type="component" value="Unassembled WGS sequence"/>
</dbReference>
<keyword evidence="1" id="KW-0446">Lipid-binding</keyword>
<dbReference type="InterPro" id="IPR043168">
    <property type="entry name" value="DegV_C"/>
</dbReference>
<keyword evidence="3" id="KW-1185">Reference proteome</keyword>
<accession>A0ABT1HFY4</accession>
<evidence type="ECO:0000313" key="2">
    <source>
        <dbReference type="EMBL" id="MCP2177158.1"/>
    </source>
</evidence>
<dbReference type="PANTHER" id="PTHR33434:SF2">
    <property type="entry name" value="FATTY ACID-BINDING PROTEIN TM_1468"/>
    <property type="match status" value="1"/>
</dbReference>
<sequence length="288" mass="29952">MAVVVVTDSSARLPASIRDMYDIRQVPLHVLNGEQDLAEDVDEIGPELFDDPGTTTSGAVPADLEAAFGRAVEDSDGDGVVAVLMSRRLSSTWSSARLAADRHPGRIRVVDSRSVGIAVGFGAIAAAQAAQSGADRDRVYEAAIRAGSTTESLLCVAQLDNLRNSGRIGAATRLFGSALSIKPVLRMVDGMLVLTEKQRTFSKAVGKMVDAAVEATEGRPVTVGVLHCEAPEAAADITTRLRGRLRSITSLITSDMGPVLSCHVGSGAVGIAVCSEVGPIEGFAPDAD</sequence>
<dbReference type="SUPFAM" id="SSF82549">
    <property type="entry name" value="DAK1/DegV-like"/>
    <property type="match status" value="1"/>
</dbReference>
<organism evidence="2 3">
    <name type="scientific">Williamsia maris</name>
    <dbReference type="NCBI Taxonomy" id="72806"/>
    <lineage>
        <taxon>Bacteria</taxon>
        <taxon>Bacillati</taxon>
        <taxon>Actinomycetota</taxon>
        <taxon>Actinomycetes</taxon>
        <taxon>Mycobacteriales</taxon>
        <taxon>Nocardiaceae</taxon>
        <taxon>Williamsia</taxon>
    </lineage>
</organism>
<proteinExistence type="predicted"/>
<protein>
    <submittedName>
        <fullName evidence="2">EDD domain protein, DegV family</fullName>
    </submittedName>
</protein>
<dbReference type="Gene3D" id="3.40.50.10170">
    <property type="match status" value="1"/>
</dbReference>
<dbReference type="PROSITE" id="PS51482">
    <property type="entry name" value="DEGV"/>
    <property type="match status" value="1"/>
</dbReference>
<name>A0ABT1HFY4_9NOCA</name>
<evidence type="ECO:0000256" key="1">
    <source>
        <dbReference type="ARBA" id="ARBA00023121"/>
    </source>
</evidence>
<dbReference type="NCBIfam" id="TIGR00762">
    <property type="entry name" value="DegV"/>
    <property type="match status" value="1"/>
</dbReference>
<dbReference type="EMBL" id="JAMTCJ010000003">
    <property type="protein sequence ID" value="MCP2177158.1"/>
    <property type="molecule type" value="Genomic_DNA"/>
</dbReference>
<reference evidence="2 3" key="1">
    <citation type="submission" date="2022-06" db="EMBL/GenBank/DDBJ databases">
        <title>Genomic Encyclopedia of Archaeal and Bacterial Type Strains, Phase II (KMG-II): from individual species to whole genera.</title>
        <authorList>
            <person name="Goeker M."/>
        </authorList>
    </citation>
    <scope>NUCLEOTIDE SEQUENCE [LARGE SCALE GENOMIC DNA]</scope>
    <source>
        <strain evidence="2 3">DSM 44693</strain>
    </source>
</reference>
<dbReference type="InterPro" id="IPR003797">
    <property type="entry name" value="DegV"/>
</dbReference>